<dbReference type="AlphaFoldDB" id="A0A4R5DJW9"/>
<dbReference type="InterPro" id="IPR036890">
    <property type="entry name" value="HATPase_C_sf"/>
</dbReference>
<accession>A0A4R5DJW9</accession>
<dbReference type="CDD" id="cd00075">
    <property type="entry name" value="HATPase"/>
    <property type="match status" value="1"/>
</dbReference>
<evidence type="ECO:0000256" key="1">
    <source>
        <dbReference type="ARBA" id="ARBA00000085"/>
    </source>
</evidence>
<dbReference type="OrthoDB" id="900403at2"/>
<comment type="caution">
    <text evidence="6">The sequence shown here is derived from an EMBL/GenBank/DDBJ whole genome shotgun (WGS) entry which is preliminary data.</text>
</comment>
<dbReference type="InterPro" id="IPR003661">
    <property type="entry name" value="HisK_dim/P_dom"/>
</dbReference>
<evidence type="ECO:0000313" key="7">
    <source>
        <dbReference type="Proteomes" id="UP000294850"/>
    </source>
</evidence>
<keyword evidence="4" id="KW-1133">Transmembrane helix</keyword>
<dbReference type="CDD" id="cd00082">
    <property type="entry name" value="HisKA"/>
    <property type="match status" value="1"/>
</dbReference>
<protein>
    <recommendedName>
        <fullName evidence="2">histidine kinase</fullName>
        <ecNumber evidence="2">2.7.13.3</ecNumber>
    </recommendedName>
</protein>
<feature type="transmembrane region" description="Helical" evidence="4">
    <location>
        <begin position="775"/>
        <end position="793"/>
    </location>
</feature>
<sequence length="1058" mass="120667">MTSKESYFPVLNKILFFLVVCLTTRPAELHAQTSIIERYTLTQYTDENGLPQNSVKSIAADQEGFVWLATENGLVRYDGHHFYTYDKFNLNIEDSRVYAVQRSINGKERETLYAGTAFGKNEFLRIENGRAVKDTLYALNSFWSKPHVKEGHINTFIASGLPTILRKYGASQQHYAVPLIDDHGSYYICDKDKVTLYSKNIKAPAIPFATNTFLNFFLIGKQLYHYSENGKIHRFETSRTTELLLKGDILKNASYKGTKQGVEIYWNNTNDQTFLYLNKCLYVLEKGNGGHMNTMLIVRDFDLLAHNIFSVYYNSPNKKLFLGSITQGLFVIENQPFKTLVTPGGEMENVFYAQTAFGKNAVLTSGGIILGQNENTKQTEYQYLPALQKEHAYDKRGILTDVQGNIWIKNGARLDLFNSSGTKLINKWEVGDELKQIYLAKNGLIWIGLKHKGLYFIDPLNAQTGPKLFLSKDLTAISFITSKTENVLLVGTEHGLYEVNVVSKTSLFIKGTERTFIRSIYVARQDAIWITSLDKGIQLYGKHGIVTFPLDKKRYLALAHCITEDLNGFFWIPANRGLFRIKKEDLLHYAAEKATGRALETLDSDLYYHYFDKRKGFLTNEFNGGCQPCGLQLDNGYLSFPSLKGLVWFIPDETSGTLPSGKIFADRVEYNNHSFPILTDTVRLPLTPRNVRFRFAIPFFGSSDNINVSYALIKDGEYKKTDWNPVNSQDISIYFSSLSSGEYTLYLKKLNGFGKDNVTIKKIHISVPLLWHETWWTRLIFTLLVILGLYLYVRWRLNKVKHENRRLEIKIASRTSDLQISRDQQEKQLRIMSRLITSMSHDIRSPLNYIGRTSRQISTLIKKGEFDEVAEIGDLITDSTQNMSLLIKNLLDYIKAYVYGRTMKFEPIHLKNLVETKLLVFKNIAELGKNRISVSIPDDLNVHSDAQMLGIIVHNLIDNAIKYTSEGTIQICAGSQSELDVTKDKEGIYLVFSNNGFPLSATLLEMFNRDNNEGTIEPESDAGLGSFLIKEISELISVRLNVTQTETTNFYLLFDKEQ</sequence>
<dbReference type="RefSeq" id="WP_131959016.1">
    <property type="nucleotide sequence ID" value="NZ_SMFL01000005.1"/>
</dbReference>
<dbReference type="Gene3D" id="3.30.565.10">
    <property type="entry name" value="Histidine kinase-like ATPase, C-terminal domain"/>
    <property type="match status" value="1"/>
</dbReference>
<keyword evidence="4" id="KW-0812">Transmembrane</keyword>
<dbReference type="Pfam" id="PF02518">
    <property type="entry name" value="HATPase_c"/>
    <property type="match status" value="1"/>
</dbReference>
<dbReference type="SMART" id="SM00387">
    <property type="entry name" value="HATPase_c"/>
    <property type="match status" value="1"/>
</dbReference>
<dbReference type="InterPro" id="IPR015943">
    <property type="entry name" value="WD40/YVTN_repeat-like_dom_sf"/>
</dbReference>
<evidence type="ECO:0000256" key="3">
    <source>
        <dbReference type="ARBA" id="ARBA00022553"/>
    </source>
</evidence>
<dbReference type="Proteomes" id="UP000294850">
    <property type="component" value="Unassembled WGS sequence"/>
</dbReference>
<dbReference type="InterPro" id="IPR011110">
    <property type="entry name" value="Reg_prop"/>
</dbReference>
<feature type="domain" description="Histidine kinase" evidence="5">
    <location>
        <begin position="838"/>
        <end position="1058"/>
    </location>
</feature>
<dbReference type="GO" id="GO:0000155">
    <property type="term" value="F:phosphorelay sensor kinase activity"/>
    <property type="evidence" value="ECO:0007669"/>
    <property type="project" value="InterPro"/>
</dbReference>
<comment type="catalytic activity">
    <reaction evidence="1">
        <text>ATP + protein L-histidine = ADP + protein N-phospho-L-histidine.</text>
        <dbReference type="EC" id="2.7.13.3"/>
    </reaction>
</comment>
<dbReference type="Gene3D" id="2.60.40.10">
    <property type="entry name" value="Immunoglobulins"/>
    <property type="match status" value="1"/>
</dbReference>
<dbReference type="InterPro" id="IPR005467">
    <property type="entry name" value="His_kinase_dom"/>
</dbReference>
<evidence type="ECO:0000256" key="2">
    <source>
        <dbReference type="ARBA" id="ARBA00012438"/>
    </source>
</evidence>
<evidence type="ECO:0000256" key="4">
    <source>
        <dbReference type="SAM" id="Phobius"/>
    </source>
</evidence>
<gene>
    <name evidence="6" type="ORF">E0F88_14620</name>
</gene>
<keyword evidence="7" id="KW-1185">Reference proteome</keyword>
<dbReference type="Gene3D" id="1.10.287.130">
    <property type="match status" value="1"/>
</dbReference>
<keyword evidence="4" id="KW-0472">Membrane</keyword>
<dbReference type="InterPro" id="IPR013783">
    <property type="entry name" value="Ig-like_fold"/>
</dbReference>
<dbReference type="Gene3D" id="2.130.10.10">
    <property type="entry name" value="YVTN repeat-like/Quinoprotein amine dehydrogenase"/>
    <property type="match status" value="2"/>
</dbReference>
<evidence type="ECO:0000259" key="5">
    <source>
        <dbReference type="PROSITE" id="PS50109"/>
    </source>
</evidence>
<dbReference type="PANTHER" id="PTHR43547">
    <property type="entry name" value="TWO-COMPONENT HISTIDINE KINASE"/>
    <property type="match status" value="1"/>
</dbReference>
<dbReference type="InterPro" id="IPR003594">
    <property type="entry name" value="HATPase_dom"/>
</dbReference>
<proteinExistence type="predicted"/>
<name>A0A4R5DJW9_9BACT</name>
<dbReference type="SUPFAM" id="SSF55874">
    <property type="entry name" value="ATPase domain of HSP90 chaperone/DNA topoisomerase II/histidine kinase"/>
    <property type="match status" value="1"/>
</dbReference>
<dbReference type="PANTHER" id="PTHR43547:SF2">
    <property type="entry name" value="HYBRID SIGNAL TRANSDUCTION HISTIDINE KINASE C"/>
    <property type="match status" value="1"/>
</dbReference>
<dbReference type="SUPFAM" id="SSF47384">
    <property type="entry name" value="Homodimeric domain of signal transducing histidine kinase"/>
    <property type="match status" value="1"/>
</dbReference>
<dbReference type="EMBL" id="SMFL01000005">
    <property type="protein sequence ID" value="TDE14432.1"/>
    <property type="molecule type" value="Genomic_DNA"/>
</dbReference>
<dbReference type="Pfam" id="PF07494">
    <property type="entry name" value="Reg_prop"/>
    <property type="match status" value="1"/>
</dbReference>
<organism evidence="6 7">
    <name type="scientific">Dyadobacter psychrotolerans</name>
    <dbReference type="NCBI Taxonomy" id="2541721"/>
    <lineage>
        <taxon>Bacteria</taxon>
        <taxon>Pseudomonadati</taxon>
        <taxon>Bacteroidota</taxon>
        <taxon>Cytophagia</taxon>
        <taxon>Cytophagales</taxon>
        <taxon>Spirosomataceae</taxon>
        <taxon>Dyadobacter</taxon>
    </lineage>
</organism>
<dbReference type="InterPro" id="IPR036097">
    <property type="entry name" value="HisK_dim/P_sf"/>
</dbReference>
<reference evidence="6 7" key="1">
    <citation type="submission" date="2019-03" db="EMBL/GenBank/DDBJ databases">
        <title>Dyadobacter AR-3-6 sp. nov., isolated from arctic soil.</title>
        <authorList>
            <person name="Chaudhary D.K."/>
        </authorList>
    </citation>
    <scope>NUCLEOTIDE SEQUENCE [LARGE SCALE GENOMIC DNA]</scope>
    <source>
        <strain evidence="6 7">AR-3-6</strain>
    </source>
</reference>
<keyword evidence="3" id="KW-0597">Phosphoprotein</keyword>
<evidence type="ECO:0000313" key="6">
    <source>
        <dbReference type="EMBL" id="TDE14432.1"/>
    </source>
</evidence>
<dbReference type="EC" id="2.7.13.3" evidence="2"/>
<dbReference type="PROSITE" id="PS50109">
    <property type="entry name" value="HIS_KIN"/>
    <property type="match status" value="1"/>
</dbReference>